<accession>A0A1Y2GRB3</accession>
<feature type="region of interest" description="Disordered" evidence="1">
    <location>
        <begin position="179"/>
        <end position="207"/>
    </location>
</feature>
<dbReference type="InParanoid" id="A0A1Y2GRB3"/>
<proteinExistence type="predicted"/>
<reference evidence="2 3" key="1">
    <citation type="submission" date="2016-07" db="EMBL/GenBank/DDBJ databases">
        <title>Pervasive Adenine N6-methylation of Active Genes in Fungi.</title>
        <authorList>
            <consortium name="DOE Joint Genome Institute"/>
            <person name="Mondo S.J."/>
            <person name="Dannebaum R.O."/>
            <person name="Kuo R.C."/>
            <person name="Labutti K."/>
            <person name="Haridas S."/>
            <person name="Kuo A."/>
            <person name="Salamov A."/>
            <person name="Ahrendt S.R."/>
            <person name="Lipzen A."/>
            <person name="Sullivan W."/>
            <person name="Andreopoulos W.B."/>
            <person name="Clum A."/>
            <person name="Lindquist E."/>
            <person name="Daum C."/>
            <person name="Ramamoorthy G.K."/>
            <person name="Gryganskyi A."/>
            <person name="Culley D."/>
            <person name="Magnuson J.K."/>
            <person name="James T.Y."/>
            <person name="O'Malley M.A."/>
            <person name="Stajich J.E."/>
            <person name="Spatafora J.W."/>
            <person name="Visel A."/>
            <person name="Grigoriev I.V."/>
        </authorList>
    </citation>
    <scope>NUCLEOTIDE SEQUENCE [LARGE SCALE GENOMIC DNA]</scope>
    <source>
        <strain evidence="2 3">NRRL 3116</strain>
    </source>
</reference>
<organism evidence="2 3">
    <name type="scientific">Lobosporangium transversale</name>
    <dbReference type="NCBI Taxonomy" id="64571"/>
    <lineage>
        <taxon>Eukaryota</taxon>
        <taxon>Fungi</taxon>
        <taxon>Fungi incertae sedis</taxon>
        <taxon>Mucoromycota</taxon>
        <taxon>Mortierellomycotina</taxon>
        <taxon>Mortierellomycetes</taxon>
        <taxon>Mortierellales</taxon>
        <taxon>Mortierellaceae</taxon>
        <taxon>Lobosporangium</taxon>
    </lineage>
</organism>
<dbReference type="AlphaFoldDB" id="A0A1Y2GRB3"/>
<dbReference type="EMBL" id="MCFF01000013">
    <property type="protein sequence ID" value="ORZ20074.1"/>
    <property type="molecule type" value="Genomic_DNA"/>
</dbReference>
<dbReference type="OrthoDB" id="2422489at2759"/>
<feature type="region of interest" description="Disordered" evidence="1">
    <location>
        <begin position="228"/>
        <end position="257"/>
    </location>
</feature>
<dbReference type="RefSeq" id="XP_021882614.1">
    <property type="nucleotide sequence ID" value="XM_022023763.1"/>
</dbReference>
<evidence type="ECO:0000313" key="2">
    <source>
        <dbReference type="EMBL" id="ORZ20074.1"/>
    </source>
</evidence>
<sequence>MPSIINNFSQSTTAPSETDFIPDNGALFYTQHPSSIQAKDTTAQPTVQKLKESNRRRLWCDPEDEFSAPIHTEHPLITKSPLEMSSFLLNYRPMHRSIEIMTPPVSQSSDETSSSATSSHIYPTIPDGPIYIHHRSTIAESPISNVISCPHINCYEHGRHFHSISRPGTPMCQKNKLLSSRQNDQDMKDDNYDTQDSSFHLTHGSPSSTSTSSLSLLSLSSPTPSILSSSSSSSSFSKNGSRGFSSSSPVKAQQEQSFLESHIASISQWLLSNSTNASA</sequence>
<protein>
    <submittedName>
        <fullName evidence="2">Uncharacterized protein</fullName>
    </submittedName>
</protein>
<dbReference type="Proteomes" id="UP000193648">
    <property type="component" value="Unassembled WGS sequence"/>
</dbReference>
<dbReference type="GeneID" id="33565607"/>
<comment type="caution">
    <text evidence="2">The sequence shown here is derived from an EMBL/GenBank/DDBJ whole genome shotgun (WGS) entry which is preliminary data.</text>
</comment>
<evidence type="ECO:0000313" key="3">
    <source>
        <dbReference type="Proteomes" id="UP000193648"/>
    </source>
</evidence>
<feature type="compositionally biased region" description="Low complexity" evidence="1">
    <location>
        <begin position="228"/>
        <end position="248"/>
    </location>
</feature>
<gene>
    <name evidence="2" type="ORF">BCR41DRAFT_351219</name>
</gene>
<keyword evidence="3" id="KW-1185">Reference proteome</keyword>
<name>A0A1Y2GRB3_9FUNG</name>
<evidence type="ECO:0000256" key="1">
    <source>
        <dbReference type="SAM" id="MobiDB-lite"/>
    </source>
</evidence>